<evidence type="ECO:0000313" key="2">
    <source>
        <dbReference type="EMBL" id="KAK3762497.1"/>
    </source>
</evidence>
<comment type="caution">
    <text evidence="2">The sequence shown here is derived from an EMBL/GenBank/DDBJ whole genome shotgun (WGS) entry which is preliminary data.</text>
</comment>
<organism evidence="2 3">
    <name type="scientific">Elysia crispata</name>
    <name type="common">lettuce slug</name>
    <dbReference type="NCBI Taxonomy" id="231223"/>
    <lineage>
        <taxon>Eukaryota</taxon>
        <taxon>Metazoa</taxon>
        <taxon>Spiralia</taxon>
        <taxon>Lophotrochozoa</taxon>
        <taxon>Mollusca</taxon>
        <taxon>Gastropoda</taxon>
        <taxon>Heterobranchia</taxon>
        <taxon>Euthyneura</taxon>
        <taxon>Panpulmonata</taxon>
        <taxon>Sacoglossa</taxon>
        <taxon>Placobranchoidea</taxon>
        <taxon>Plakobranchidae</taxon>
        <taxon>Elysia</taxon>
    </lineage>
</organism>
<sequence length="87" mass="9529">MSMYCPTTPLTSQNVSVDNDHPGLSHHTARQRDGYVKATTSSGASDIALKAKKEFATGYFLKRDLGSSEQDVRWRLNFAVSIPVDGP</sequence>
<accession>A0AAE1D9R5</accession>
<feature type="compositionally biased region" description="Polar residues" evidence="1">
    <location>
        <begin position="8"/>
        <end position="17"/>
    </location>
</feature>
<proteinExistence type="predicted"/>
<protein>
    <submittedName>
        <fullName evidence="2">Uncharacterized protein</fullName>
    </submittedName>
</protein>
<gene>
    <name evidence="2" type="ORF">RRG08_009885</name>
</gene>
<evidence type="ECO:0000313" key="3">
    <source>
        <dbReference type="Proteomes" id="UP001283361"/>
    </source>
</evidence>
<dbReference type="AlphaFoldDB" id="A0AAE1D9R5"/>
<feature type="region of interest" description="Disordered" evidence="1">
    <location>
        <begin position="1"/>
        <end position="36"/>
    </location>
</feature>
<reference evidence="2" key="1">
    <citation type="journal article" date="2023" name="G3 (Bethesda)">
        <title>A reference genome for the long-term kleptoplast-retaining sea slug Elysia crispata morphotype clarki.</title>
        <authorList>
            <person name="Eastman K.E."/>
            <person name="Pendleton A.L."/>
            <person name="Shaikh M.A."/>
            <person name="Suttiyut T."/>
            <person name="Ogas R."/>
            <person name="Tomko P."/>
            <person name="Gavelis G."/>
            <person name="Widhalm J.R."/>
            <person name="Wisecaver J.H."/>
        </authorList>
    </citation>
    <scope>NUCLEOTIDE SEQUENCE</scope>
    <source>
        <strain evidence="2">ECLA1</strain>
    </source>
</reference>
<dbReference type="EMBL" id="JAWDGP010004710">
    <property type="protein sequence ID" value="KAK3762497.1"/>
    <property type="molecule type" value="Genomic_DNA"/>
</dbReference>
<dbReference type="Proteomes" id="UP001283361">
    <property type="component" value="Unassembled WGS sequence"/>
</dbReference>
<evidence type="ECO:0000256" key="1">
    <source>
        <dbReference type="SAM" id="MobiDB-lite"/>
    </source>
</evidence>
<keyword evidence="3" id="KW-1185">Reference proteome</keyword>
<name>A0AAE1D9R5_9GAST</name>